<dbReference type="GO" id="GO:0009834">
    <property type="term" value="P:plant-type secondary cell wall biogenesis"/>
    <property type="evidence" value="ECO:0007669"/>
    <property type="project" value="TreeGrafter"/>
</dbReference>
<dbReference type="EMBL" id="BLLF01000412">
    <property type="protein sequence ID" value="GFH11537.1"/>
    <property type="molecule type" value="Genomic_DNA"/>
</dbReference>
<evidence type="ECO:0000313" key="11">
    <source>
        <dbReference type="EMBL" id="GFH11537.1"/>
    </source>
</evidence>
<keyword evidence="7" id="KW-0325">Glycoprotein</keyword>
<dbReference type="GO" id="GO:0010411">
    <property type="term" value="P:xyloglucan metabolic process"/>
    <property type="evidence" value="ECO:0007669"/>
    <property type="project" value="TreeGrafter"/>
</dbReference>
<reference evidence="11 12" key="1">
    <citation type="submission" date="2020-02" db="EMBL/GenBank/DDBJ databases">
        <title>Draft genome sequence of Haematococcus lacustris strain NIES-144.</title>
        <authorList>
            <person name="Morimoto D."/>
            <person name="Nakagawa S."/>
            <person name="Yoshida T."/>
            <person name="Sawayama S."/>
        </authorList>
    </citation>
    <scope>NUCLEOTIDE SEQUENCE [LARGE SCALE GENOMIC DNA]</scope>
    <source>
        <strain evidence="11 12">NIES-144</strain>
    </source>
</reference>
<comment type="subcellular location">
    <subcellularLocation>
        <location evidence="1">Membrane</location>
        <topology evidence="1">Multi-pass membrane protein</topology>
    </subcellularLocation>
</comment>
<feature type="domain" description="Cas1p 10 TM acyl transferase" evidence="10">
    <location>
        <begin position="44"/>
        <end position="181"/>
    </location>
</feature>
<dbReference type="GO" id="GO:0045492">
    <property type="term" value="P:xylan biosynthetic process"/>
    <property type="evidence" value="ECO:0007669"/>
    <property type="project" value="UniProtKB-ARBA"/>
</dbReference>
<feature type="transmembrane region" description="Helical" evidence="8">
    <location>
        <begin position="45"/>
        <end position="64"/>
    </location>
</feature>
<evidence type="ECO:0000256" key="5">
    <source>
        <dbReference type="ARBA" id="ARBA00022989"/>
    </source>
</evidence>
<keyword evidence="3" id="KW-0808">Transferase</keyword>
<dbReference type="GO" id="GO:0005794">
    <property type="term" value="C:Golgi apparatus"/>
    <property type="evidence" value="ECO:0007669"/>
    <property type="project" value="TreeGrafter"/>
</dbReference>
<keyword evidence="5 8" id="KW-1133">Transmembrane helix</keyword>
<gene>
    <name evidence="11" type="ORF">HaLaN_07050</name>
</gene>
<keyword evidence="12" id="KW-1185">Reference proteome</keyword>
<comment type="caution">
    <text evidence="11">The sequence shown here is derived from an EMBL/GenBank/DDBJ whole genome shotgun (WGS) entry which is preliminary data.</text>
</comment>
<evidence type="ECO:0000313" key="12">
    <source>
        <dbReference type="Proteomes" id="UP000485058"/>
    </source>
</evidence>
<dbReference type="GO" id="GO:0016407">
    <property type="term" value="F:acetyltransferase activity"/>
    <property type="evidence" value="ECO:0007669"/>
    <property type="project" value="TreeGrafter"/>
</dbReference>
<dbReference type="InterPro" id="IPR012419">
    <property type="entry name" value="Cas1_AcylTrans_dom"/>
</dbReference>
<evidence type="ECO:0000256" key="9">
    <source>
        <dbReference type="SAM" id="SignalP"/>
    </source>
</evidence>
<proteinExistence type="inferred from homology"/>
<keyword evidence="9" id="KW-0732">Signal</keyword>
<evidence type="ECO:0000256" key="3">
    <source>
        <dbReference type="ARBA" id="ARBA00022679"/>
    </source>
</evidence>
<evidence type="ECO:0000256" key="1">
    <source>
        <dbReference type="ARBA" id="ARBA00004141"/>
    </source>
</evidence>
<dbReference type="GO" id="GO:0016020">
    <property type="term" value="C:membrane"/>
    <property type="evidence" value="ECO:0007669"/>
    <property type="project" value="UniProtKB-SubCell"/>
</dbReference>
<feature type="transmembrane region" description="Helical" evidence="8">
    <location>
        <begin position="98"/>
        <end position="119"/>
    </location>
</feature>
<dbReference type="PANTHER" id="PTHR13533">
    <property type="entry name" value="N-ACETYLNEURAMINATE 9-O-ACETYLTRANSFERASE"/>
    <property type="match status" value="1"/>
</dbReference>
<evidence type="ECO:0000256" key="2">
    <source>
        <dbReference type="ARBA" id="ARBA00010666"/>
    </source>
</evidence>
<evidence type="ECO:0000259" key="10">
    <source>
        <dbReference type="Pfam" id="PF07779"/>
    </source>
</evidence>
<feature type="domain" description="Cas1p 10 TM acyl transferase" evidence="10">
    <location>
        <begin position="2"/>
        <end position="38"/>
    </location>
</feature>
<sequence>MFLLLTLTVVAAATSLQSAKQPAVLGRQQTEEWKGWMQSYSRDTLMFLLLSLTVVAAATSLQFVKQPVVLGRQQTEEWKGWMQVLFLLYHYFEAKELYNAIRLLIAGYVWMTGFGNFMYYYKTGDYSIGRFAQMMWRLNFLVFFACVVLRNSLMLYYICPMHTLFTVAVYASLGIAHHLNKSDAWLLIK</sequence>
<dbReference type="AlphaFoldDB" id="A0A699YMN1"/>
<keyword evidence="4 8" id="KW-0812">Transmembrane</keyword>
<name>A0A699YMN1_HAELA</name>
<dbReference type="Pfam" id="PF07779">
    <property type="entry name" value="Cas1_AcylT"/>
    <property type="match status" value="2"/>
</dbReference>
<evidence type="ECO:0000256" key="8">
    <source>
        <dbReference type="SAM" id="Phobius"/>
    </source>
</evidence>
<keyword evidence="6 8" id="KW-0472">Membrane</keyword>
<comment type="similarity">
    <text evidence="2">Belongs to the PC-esterase family. CASD1 subfamily.</text>
</comment>
<evidence type="ECO:0000256" key="6">
    <source>
        <dbReference type="ARBA" id="ARBA00023136"/>
    </source>
</evidence>
<protein>
    <submittedName>
        <fullName evidence="11">CAS1 domain-containing protein</fullName>
    </submittedName>
</protein>
<feature type="transmembrane region" description="Helical" evidence="8">
    <location>
        <begin position="164"/>
        <end position="180"/>
    </location>
</feature>
<evidence type="ECO:0000256" key="7">
    <source>
        <dbReference type="ARBA" id="ARBA00023180"/>
    </source>
</evidence>
<accession>A0A699YMN1</accession>
<feature type="chain" id="PRO_5025391545" evidence="9">
    <location>
        <begin position="20"/>
        <end position="189"/>
    </location>
</feature>
<organism evidence="11 12">
    <name type="scientific">Haematococcus lacustris</name>
    <name type="common">Green alga</name>
    <name type="synonym">Haematococcus pluvialis</name>
    <dbReference type="NCBI Taxonomy" id="44745"/>
    <lineage>
        <taxon>Eukaryota</taxon>
        <taxon>Viridiplantae</taxon>
        <taxon>Chlorophyta</taxon>
        <taxon>core chlorophytes</taxon>
        <taxon>Chlorophyceae</taxon>
        <taxon>CS clade</taxon>
        <taxon>Chlamydomonadales</taxon>
        <taxon>Haematococcaceae</taxon>
        <taxon>Haematococcus</taxon>
    </lineage>
</organism>
<evidence type="ECO:0000256" key="4">
    <source>
        <dbReference type="ARBA" id="ARBA00022692"/>
    </source>
</evidence>
<feature type="signal peptide" evidence="9">
    <location>
        <begin position="1"/>
        <end position="19"/>
    </location>
</feature>
<dbReference type="PANTHER" id="PTHR13533:SF1">
    <property type="entry name" value="N-ACETYLNEURAMINATE 9-O-ACETYLTRANSFERASE"/>
    <property type="match status" value="1"/>
</dbReference>
<dbReference type="Proteomes" id="UP000485058">
    <property type="component" value="Unassembled WGS sequence"/>
</dbReference>